<dbReference type="GO" id="GO:0050801">
    <property type="term" value="P:monoatomic ion homeostasis"/>
    <property type="evidence" value="ECO:0007669"/>
    <property type="project" value="TreeGrafter"/>
</dbReference>
<dbReference type="AlphaFoldDB" id="A0A7J7BX14"/>
<keyword evidence="10" id="KW-1185">Reference proteome</keyword>
<evidence type="ECO:0000256" key="6">
    <source>
        <dbReference type="ARBA" id="ARBA00022989"/>
    </source>
</evidence>
<keyword evidence="3" id="KW-0813">Transport</keyword>
<comment type="subcellular location">
    <subcellularLocation>
        <location evidence="1">Membrane</location>
        <topology evidence="1">Multi-pass membrane protein</topology>
    </subcellularLocation>
</comment>
<dbReference type="EMBL" id="JAAARO010000023">
    <property type="protein sequence ID" value="KAF5726225.1"/>
    <property type="molecule type" value="Genomic_DNA"/>
</dbReference>
<evidence type="ECO:0000313" key="9">
    <source>
        <dbReference type="EMBL" id="KAF5726225.1"/>
    </source>
</evidence>
<organism evidence="9 10">
    <name type="scientific">Tripterygium wilfordii</name>
    <name type="common">Thunder God vine</name>
    <dbReference type="NCBI Taxonomy" id="458696"/>
    <lineage>
        <taxon>Eukaryota</taxon>
        <taxon>Viridiplantae</taxon>
        <taxon>Streptophyta</taxon>
        <taxon>Embryophyta</taxon>
        <taxon>Tracheophyta</taxon>
        <taxon>Spermatophyta</taxon>
        <taxon>Magnoliopsida</taxon>
        <taxon>eudicotyledons</taxon>
        <taxon>Gunneridae</taxon>
        <taxon>Pentapetalae</taxon>
        <taxon>rosids</taxon>
        <taxon>fabids</taxon>
        <taxon>Celastrales</taxon>
        <taxon>Celastraceae</taxon>
        <taxon>Tripterygium</taxon>
    </lineage>
</organism>
<dbReference type="Proteomes" id="UP000593562">
    <property type="component" value="Unassembled WGS sequence"/>
</dbReference>
<evidence type="ECO:0000256" key="1">
    <source>
        <dbReference type="ARBA" id="ARBA00004141"/>
    </source>
</evidence>
<gene>
    <name evidence="9" type="ORF">HS088_TW23G00967</name>
</gene>
<feature type="domain" description="Bicarbonate transporter-like transmembrane" evidence="8">
    <location>
        <begin position="7"/>
        <end position="63"/>
    </location>
</feature>
<dbReference type="GO" id="GO:0006820">
    <property type="term" value="P:monoatomic anion transport"/>
    <property type="evidence" value="ECO:0007669"/>
    <property type="project" value="InterPro"/>
</dbReference>
<dbReference type="InParanoid" id="A0A7J7BX14"/>
<evidence type="ECO:0000259" key="8">
    <source>
        <dbReference type="Pfam" id="PF00955"/>
    </source>
</evidence>
<keyword evidence="4" id="KW-0406">Ion transport</keyword>
<name>A0A7J7BX14_TRIWF</name>
<proteinExistence type="inferred from homology"/>
<keyword evidence="4" id="KW-0039">Anion exchange</keyword>
<evidence type="ECO:0000256" key="3">
    <source>
        <dbReference type="ARBA" id="ARBA00022448"/>
    </source>
</evidence>
<keyword evidence="5" id="KW-0812">Transmembrane</keyword>
<dbReference type="PANTHER" id="PTHR11453">
    <property type="entry name" value="ANION EXCHANGE PROTEIN"/>
    <property type="match status" value="1"/>
</dbReference>
<accession>A0A7J7BX14</accession>
<evidence type="ECO:0000256" key="5">
    <source>
        <dbReference type="ARBA" id="ARBA00022692"/>
    </source>
</evidence>
<dbReference type="Gene3D" id="1.10.287.570">
    <property type="entry name" value="Helical hairpin bin"/>
    <property type="match status" value="1"/>
</dbReference>
<dbReference type="InterPro" id="IPR011531">
    <property type="entry name" value="HCO3_transpt-like_TM_dom"/>
</dbReference>
<evidence type="ECO:0000313" key="10">
    <source>
        <dbReference type="Proteomes" id="UP000593562"/>
    </source>
</evidence>
<dbReference type="PANTHER" id="PTHR11453:SF40">
    <property type="entry name" value="BORON TRANSPORTER 4-RELATED"/>
    <property type="match status" value="1"/>
</dbReference>
<keyword evidence="7" id="KW-0472">Membrane</keyword>
<keyword evidence="6" id="KW-1133">Transmembrane helix</keyword>
<reference evidence="9 10" key="1">
    <citation type="journal article" date="2020" name="Nat. Commun.">
        <title>Genome of Tripterygium wilfordii and identification of cytochrome P450 involved in triptolide biosynthesis.</title>
        <authorList>
            <person name="Tu L."/>
            <person name="Su P."/>
            <person name="Zhang Z."/>
            <person name="Gao L."/>
            <person name="Wang J."/>
            <person name="Hu T."/>
            <person name="Zhou J."/>
            <person name="Zhang Y."/>
            <person name="Zhao Y."/>
            <person name="Liu Y."/>
            <person name="Song Y."/>
            <person name="Tong Y."/>
            <person name="Lu Y."/>
            <person name="Yang J."/>
            <person name="Xu C."/>
            <person name="Jia M."/>
            <person name="Peters R.J."/>
            <person name="Huang L."/>
            <person name="Gao W."/>
        </authorList>
    </citation>
    <scope>NUCLEOTIDE SEQUENCE [LARGE SCALE GENOMIC DNA]</scope>
    <source>
        <strain evidence="10">cv. XIE 37</strain>
        <tissue evidence="9">Leaf</tissue>
    </source>
</reference>
<dbReference type="InterPro" id="IPR003020">
    <property type="entry name" value="HCO3_transpt_euk"/>
</dbReference>
<evidence type="ECO:0000256" key="7">
    <source>
        <dbReference type="ARBA" id="ARBA00023136"/>
    </source>
</evidence>
<dbReference type="Pfam" id="PF00955">
    <property type="entry name" value="HCO3_cotransp"/>
    <property type="match status" value="1"/>
</dbReference>
<dbReference type="GO" id="GO:0005452">
    <property type="term" value="F:solute:inorganic anion antiporter activity"/>
    <property type="evidence" value="ECO:0007669"/>
    <property type="project" value="InterPro"/>
</dbReference>
<evidence type="ECO:0000256" key="2">
    <source>
        <dbReference type="ARBA" id="ARBA00006262"/>
    </source>
</evidence>
<evidence type="ECO:0000256" key="4">
    <source>
        <dbReference type="ARBA" id="ARBA00022681"/>
    </source>
</evidence>
<sequence>MESLGTPFKGIIGDIKGRAACYKEDWTSALCSGIRLLAPTAYIFFASALPVIAFGEQLYRNTGTFSLLQYLKDPSLKRWKLV</sequence>
<dbReference type="FunFam" id="1.10.287.570:FF:000004">
    <property type="entry name" value="probable boron transporter 2"/>
    <property type="match status" value="1"/>
</dbReference>
<protein>
    <submittedName>
        <fullName evidence="9">Boron transporter 4-like</fullName>
    </submittedName>
</protein>
<comment type="caution">
    <text evidence="9">The sequence shown here is derived from an EMBL/GenBank/DDBJ whole genome shotgun (WGS) entry which is preliminary data.</text>
</comment>
<comment type="similarity">
    <text evidence="2">Belongs to the anion exchanger (TC 2.A.31.3) family.</text>
</comment>
<dbReference type="GO" id="GO:0005886">
    <property type="term" value="C:plasma membrane"/>
    <property type="evidence" value="ECO:0007669"/>
    <property type="project" value="UniProtKB-ARBA"/>
</dbReference>